<keyword evidence="6" id="KW-1185">Reference proteome</keyword>
<dbReference type="EMBL" id="FXZI01000027">
    <property type="protein sequence ID" value="SMY05086.1"/>
    <property type="molecule type" value="Genomic_DNA"/>
</dbReference>
<dbReference type="Pfam" id="PF06224">
    <property type="entry name" value="AlkZ-like"/>
    <property type="match status" value="1"/>
</dbReference>
<dbReference type="Proteomes" id="UP000234300">
    <property type="component" value="Unassembled WGS sequence"/>
</dbReference>
<evidence type="ECO:0000313" key="5">
    <source>
        <dbReference type="Proteomes" id="UP000234300"/>
    </source>
</evidence>
<protein>
    <submittedName>
        <fullName evidence="3">Winged helix DNA-binding domain-containing protein</fullName>
    </submittedName>
</protein>
<evidence type="ECO:0000313" key="2">
    <source>
        <dbReference type="EMBL" id="SMX82424.1"/>
    </source>
</evidence>
<evidence type="ECO:0000313" key="3">
    <source>
        <dbReference type="EMBL" id="SMY05086.1"/>
    </source>
</evidence>
<dbReference type="AlphaFoldDB" id="A0A2H1KZ94"/>
<evidence type="ECO:0000313" key="1">
    <source>
        <dbReference type="EMBL" id="PCC53713.1"/>
    </source>
</evidence>
<dbReference type="EMBL" id="NRHA01000012">
    <property type="protein sequence ID" value="PCC53713.1"/>
    <property type="molecule type" value="Genomic_DNA"/>
</dbReference>
<evidence type="ECO:0000313" key="4">
    <source>
        <dbReference type="Proteomes" id="UP000217881"/>
    </source>
</evidence>
<gene>
    <name evidence="2" type="ORF">BAUR9175_02031</name>
    <name evidence="3" type="ORF">BAURA86_03938</name>
    <name evidence="1" type="ORF">CIK59_10610</name>
</gene>
<keyword evidence="3" id="KW-0238">DNA-binding</keyword>
<name>A0A2H1KZ94_BREAU</name>
<accession>A0A2H1KZ94</accession>
<dbReference type="InterPro" id="IPR009351">
    <property type="entry name" value="AlkZ-like"/>
</dbReference>
<sequence>MTKRQPERVQPLGAGELSYLTMHRQHLLAPAPLSPIELTQHLVGLQAQNPWSWYAGFFRRIDGVHPEAVSSHLEDRSLVRMSAMRATIHLMTPEDAATLRSHTQIVHQRTMKSSFGRDLKDVSVDDVTVRAQALLEERPYTLKELGVALGRKWPETRPSSLAMVARFMLPLVQVPPRGQWGQSGPVAYTTLDTWVGQRIEPRHSIEEVILRYLVAFGPATIMDFQIWSGLTKCKPHFENLEEGIVQLQSDRGQTLYDLNAIERPTPQTGEALPVRFLYDYDNLLLAYKDRSRFITPAYSEMQRMLDGTTLQAILVNGKTVGMWAHKKGRQSSLLEARLCEHLSRNDLDAVENEAHEFVKWLEPDINSDVRIHCAQP</sequence>
<dbReference type="PANTHER" id="PTHR38479">
    <property type="entry name" value="LMO0824 PROTEIN"/>
    <property type="match status" value="1"/>
</dbReference>
<organism evidence="3 5">
    <name type="scientific">Brevibacterium aurantiacum</name>
    <dbReference type="NCBI Taxonomy" id="273384"/>
    <lineage>
        <taxon>Bacteria</taxon>
        <taxon>Bacillati</taxon>
        <taxon>Actinomycetota</taxon>
        <taxon>Actinomycetes</taxon>
        <taxon>Micrococcales</taxon>
        <taxon>Brevibacteriaceae</taxon>
        <taxon>Brevibacterium</taxon>
    </lineage>
</organism>
<reference evidence="3 5" key="3">
    <citation type="submission" date="2017-03" db="EMBL/GenBank/DDBJ databases">
        <authorList>
            <person name="Afonso C.L."/>
            <person name="Miller P.J."/>
            <person name="Scott M.A."/>
            <person name="Spackman E."/>
            <person name="Goraichik I."/>
            <person name="Dimitrov K.M."/>
            <person name="Suarez D.L."/>
            <person name="Swayne D.E."/>
        </authorList>
    </citation>
    <scope>NUCLEOTIDE SEQUENCE [LARGE SCALE GENOMIC DNA]</scope>
    <source>
        <strain evidence="3">8</strain>
        <strain evidence="5">8(6)</strain>
        <strain evidence="2">ATCC 9175</strain>
    </source>
</reference>
<dbReference type="Proteomes" id="UP000234525">
    <property type="component" value="Unassembled WGS sequence"/>
</dbReference>
<proteinExistence type="predicted"/>
<dbReference type="PANTHER" id="PTHR38479:SF2">
    <property type="entry name" value="WINGED HELIX DNA-BINDING DOMAIN-CONTAINING PROTEIN"/>
    <property type="match status" value="1"/>
</dbReference>
<reference evidence="1 4" key="1">
    <citation type="journal article" date="2017" name="Elife">
        <title>Extensive horizontal gene transfer in cheese-associated bacteria.</title>
        <authorList>
            <person name="Bonham K.S."/>
            <person name="Wolfe B.E."/>
            <person name="Dutton R.J."/>
        </authorList>
    </citation>
    <scope>NUCLEOTIDE SEQUENCE [LARGE SCALE GENOMIC DNA]</scope>
    <source>
        <strain evidence="1 4">738_8</strain>
    </source>
</reference>
<reference evidence="6" key="2">
    <citation type="submission" date="2017-03" db="EMBL/GenBank/DDBJ databases">
        <authorList>
            <person name="Monnet C."/>
        </authorList>
    </citation>
    <scope>NUCLEOTIDE SEQUENCE [LARGE SCALE GENOMIC DNA]</scope>
    <source>
        <strain evidence="6">ATCC 9175</strain>
    </source>
</reference>
<accession>A0A2A3ZQJ8</accession>
<evidence type="ECO:0000313" key="6">
    <source>
        <dbReference type="Proteomes" id="UP000234525"/>
    </source>
</evidence>
<dbReference type="EMBL" id="FXZB01000012">
    <property type="protein sequence ID" value="SMX82424.1"/>
    <property type="molecule type" value="Genomic_DNA"/>
</dbReference>
<dbReference type="GO" id="GO:0003677">
    <property type="term" value="F:DNA binding"/>
    <property type="evidence" value="ECO:0007669"/>
    <property type="project" value="UniProtKB-KW"/>
</dbReference>
<dbReference type="RefSeq" id="WP_096146477.1">
    <property type="nucleotide sequence ID" value="NZ_BJME01000013.1"/>
</dbReference>
<dbReference type="Proteomes" id="UP000217881">
    <property type="component" value="Unassembled WGS sequence"/>
</dbReference>